<dbReference type="Gene3D" id="3.30.1540.10">
    <property type="entry name" value="formyl-coa transferase, domain 3"/>
    <property type="match status" value="1"/>
</dbReference>
<accession>A0A239M2L4</accession>
<reference evidence="2" key="1">
    <citation type="submission" date="2017-06" db="EMBL/GenBank/DDBJ databases">
        <authorList>
            <person name="Varghese N."/>
            <person name="Submissions S."/>
        </authorList>
    </citation>
    <scope>NUCLEOTIDE SEQUENCE [LARGE SCALE GENOMIC DNA]</scope>
    <source>
        <strain evidence="2">JCM 23211</strain>
    </source>
</reference>
<protein>
    <submittedName>
        <fullName evidence="1">Crotonobetainyl-CoA:carnitine CoA-transferase CaiB</fullName>
    </submittedName>
</protein>
<sequence>MPTRPMNGVRVVEVAQFTYVPVSGAVLADWGADVIKVEHAVSGDAQRGLGNLGGMESFGGFSPIMEHPNRSKRGIGLSLEKDEAREVLYDIVRNSDVFVTNFLPAARRRLKIDVDDIRAINPSIIYVRGSAWGARGPESENGGYDSPSFWCRGGNAMGATPPSLGSVVNQPGPAWGDTIGGLNIAGGIAAALFARERTGEPSVVDVSLLASGAWANALSIDIALNGGPVMQGRDPSEGPGAPGNPLVGIYETSDGRFVNLCMLQPGKYWADFVTHLDRADLIEHTSFATTAELMENWREAAGIVAKEIAQKPLTHWLQKFATLEGQWSPVQNALEAGQDVQLRANGHVATVLDVDGVSRELVTSPVQFDESPATPDRAPQFAEHTDEILRELGLDDERILELKIAGAIT</sequence>
<dbReference type="InterPro" id="IPR003673">
    <property type="entry name" value="CoA-Trfase_fam_III"/>
</dbReference>
<dbReference type="InterPro" id="IPR044855">
    <property type="entry name" value="CoA-Trfase_III_dom3_sf"/>
</dbReference>
<gene>
    <name evidence="1" type="ORF">SAMN05421642_11598</name>
</gene>
<dbReference type="InterPro" id="IPR050509">
    <property type="entry name" value="CoA-transferase_III"/>
</dbReference>
<proteinExistence type="predicted"/>
<keyword evidence="1" id="KW-0808">Transferase</keyword>
<evidence type="ECO:0000313" key="2">
    <source>
        <dbReference type="Proteomes" id="UP000198327"/>
    </source>
</evidence>
<dbReference type="Pfam" id="PF02515">
    <property type="entry name" value="CoA_transf_3"/>
    <property type="match status" value="1"/>
</dbReference>
<evidence type="ECO:0000313" key="1">
    <source>
        <dbReference type="EMBL" id="SNT36562.1"/>
    </source>
</evidence>
<dbReference type="InterPro" id="IPR023606">
    <property type="entry name" value="CoA-Trfase_III_dom_1_sf"/>
</dbReference>
<name>A0A239M2L4_9NOCA</name>
<dbReference type="RefSeq" id="WP_245866026.1">
    <property type="nucleotide sequence ID" value="NZ_FZOW01000015.1"/>
</dbReference>
<dbReference type="Gene3D" id="3.40.50.10540">
    <property type="entry name" value="Crotonobetainyl-coa:carnitine coa-transferase, domain 1"/>
    <property type="match status" value="1"/>
</dbReference>
<dbReference type="EMBL" id="FZOW01000015">
    <property type="protein sequence ID" value="SNT36562.1"/>
    <property type="molecule type" value="Genomic_DNA"/>
</dbReference>
<dbReference type="AlphaFoldDB" id="A0A239M2L4"/>
<organism evidence="1 2">
    <name type="scientific">Rhodococcoides kyotonense</name>
    <dbReference type="NCBI Taxonomy" id="398843"/>
    <lineage>
        <taxon>Bacteria</taxon>
        <taxon>Bacillati</taxon>
        <taxon>Actinomycetota</taxon>
        <taxon>Actinomycetes</taxon>
        <taxon>Mycobacteriales</taxon>
        <taxon>Nocardiaceae</taxon>
        <taxon>Rhodococcoides</taxon>
    </lineage>
</organism>
<dbReference type="Proteomes" id="UP000198327">
    <property type="component" value="Unassembled WGS sequence"/>
</dbReference>
<keyword evidence="2" id="KW-1185">Reference proteome</keyword>
<dbReference type="PANTHER" id="PTHR48228:SF2">
    <property type="entry name" value="E-CINNAMOYL-COA:R-PHENYLLACTATE COA TRANSFERASE LARGE SUBUNIT"/>
    <property type="match status" value="1"/>
</dbReference>
<dbReference type="GO" id="GO:0016740">
    <property type="term" value="F:transferase activity"/>
    <property type="evidence" value="ECO:0007669"/>
    <property type="project" value="UniProtKB-KW"/>
</dbReference>
<dbReference type="SUPFAM" id="SSF89796">
    <property type="entry name" value="CoA-transferase family III (CaiB/BaiF)"/>
    <property type="match status" value="1"/>
</dbReference>
<dbReference type="PANTHER" id="PTHR48228">
    <property type="entry name" value="SUCCINYL-COA--D-CITRAMALATE COA-TRANSFERASE"/>
    <property type="match status" value="1"/>
</dbReference>